<evidence type="ECO:0000256" key="3">
    <source>
        <dbReference type="ARBA" id="ARBA00022989"/>
    </source>
</evidence>
<dbReference type="PIRSF" id="PIRSF005799">
    <property type="entry name" value="UDP-gal_transpt"/>
    <property type="match status" value="1"/>
</dbReference>
<dbReference type="EMBL" id="SPLM01000004">
    <property type="protein sequence ID" value="TMW67473.1"/>
    <property type="molecule type" value="Genomic_DNA"/>
</dbReference>
<protein>
    <recommendedName>
        <fullName evidence="8">UDP-galactose transporter</fullName>
    </recommendedName>
</protein>
<evidence type="ECO:0000256" key="5">
    <source>
        <dbReference type="SAM" id="Phobius"/>
    </source>
</evidence>
<keyword evidence="3 5" id="KW-1133">Transmembrane helix</keyword>
<dbReference type="InterPro" id="IPR037185">
    <property type="entry name" value="EmrE-like"/>
</dbReference>
<evidence type="ECO:0000256" key="2">
    <source>
        <dbReference type="ARBA" id="ARBA00022692"/>
    </source>
</evidence>
<gene>
    <name evidence="6" type="ORF">Poli38472_011093</name>
</gene>
<dbReference type="GO" id="GO:0000139">
    <property type="term" value="C:Golgi membrane"/>
    <property type="evidence" value="ECO:0007669"/>
    <property type="project" value="InterPro"/>
</dbReference>
<feature type="transmembrane region" description="Helical" evidence="5">
    <location>
        <begin position="43"/>
        <end position="63"/>
    </location>
</feature>
<dbReference type="Pfam" id="PF04142">
    <property type="entry name" value="Nuc_sug_transp"/>
    <property type="match status" value="1"/>
</dbReference>
<feature type="transmembrane region" description="Helical" evidence="5">
    <location>
        <begin position="229"/>
        <end position="254"/>
    </location>
</feature>
<dbReference type="AlphaFoldDB" id="A0A8K1CR59"/>
<name>A0A8K1CR59_PYTOL</name>
<dbReference type="GO" id="GO:0015165">
    <property type="term" value="F:pyrimidine nucleotide-sugar transmembrane transporter activity"/>
    <property type="evidence" value="ECO:0007669"/>
    <property type="project" value="InterPro"/>
</dbReference>
<dbReference type="NCBIfam" id="TIGR00803">
    <property type="entry name" value="nst"/>
    <property type="match status" value="1"/>
</dbReference>
<evidence type="ECO:0000313" key="6">
    <source>
        <dbReference type="EMBL" id="TMW67473.1"/>
    </source>
</evidence>
<feature type="transmembrane region" description="Helical" evidence="5">
    <location>
        <begin position="312"/>
        <end position="331"/>
    </location>
</feature>
<reference evidence="6" key="1">
    <citation type="submission" date="2019-03" db="EMBL/GenBank/DDBJ databases">
        <title>Long read genome sequence of the mycoparasitic Pythium oligandrum ATCC 38472 isolated from sugarbeet rhizosphere.</title>
        <authorList>
            <person name="Gaulin E."/>
        </authorList>
    </citation>
    <scope>NUCLEOTIDE SEQUENCE</scope>
    <source>
        <strain evidence="6">ATCC 38472_TT</strain>
    </source>
</reference>
<feature type="transmembrane region" description="Helical" evidence="5">
    <location>
        <begin position="12"/>
        <end position="31"/>
    </location>
</feature>
<evidence type="ECO:0000313" key="7">
    <source>
        <dbReference type="Proteomes" id="UP000794436"/>
    </source>
</evidence>
<feature type="transmembrane region" description="Helical" evidence="5">
    <location>
        <begin position="187"/>
        <end position="208"/>
    </location>
</feature>
<accession>A0A8K1CR59</accession>
<keyword evidence="2 5" id="KW-0812">Transmembrane</keyword>
<dbReference type="OrthoDB" id="408493at2759"/>
<feature type="transmembrane region" description="Helical" evidence="5">
    <location>
        <begin position="146"/>
        <end position="163"/>
    </location>
</feature>
<keyword evidence="4 5" id="KW-0472">Membrane</keyword>
<keyword evidence="7" id="KW-1185">Reference proteome</keyword>
<dbReference type="InterPro" id="IPR007271">
    <property type="entry name" value="Nuc_sug_transpt"/>
</dbReference>
<dbReference type="Proteomes" id="UP000794436">
    <property type="component" value="Unassembled WGS sequence"/>
</dbReference>
<feature type="transmembrane region" description="Helical" evidence="5">
    <location>
        <begin position="260"/>
        <end position="279"/>
    </location>
</feature>
<organism evidence="6 7">
    <name type="scientific">Pythium oligandrum</name>
    <name type="common">Mycoparasitic fungus</name>
    <dbReference type="NCBI Taxonomy" id="41045"/>
    <lineage>
        <taxon>Eukaryota</taxon>
        <taxon>Sar</taxon>
        <taxon>Stramenopiles</taxon>
        <taxon>Oomycota</taxon>
        <taxon>Peronosporomycetes</taxon>
        <taxon>Pythiales</taxon>
        <taxon>Pythiaceae</taxon>
        <taxon>Pythium</taxon>
    </lineage>
</organism>
<sequence length="360" mass="39164">MTAPPSSSLKYLSLCVLCLQNSLLAILMRLSRVGDFPKFNASTAVFMCEVLKFVVSVALILYMPSSHEAQDKKNKRSLRRTFETIFDQYEMLRVSVPALLYIIQNNLQYISASNLDAATFQVLYQLKILTTAMFSVVMLRKAILPLQWGAIVLLMIGVALVQLDDSNGNAKPAAGGVPRPGHGEQNMTIGLLAVIAACVCSGFAGVYFEKILKNSGSKATLWERNVQMGFISLVLGAIGLWINDSEFIATHGFFYGYRSITWAAISMNAFGGLLTAVVVKYADNILKAFATSIAIILSVIMSIFLFDKIPTLQFIIGAFIVNTSVYIYGTAPAWAASNPKSVSVPAGILPQAIAMKKFAP</sequence>
<dbReference type="SUPFAM" id="SSF103481">
    <property type="entry name" value="Multidrug resistance efflux transporter EmrE"/>
    <property type="match status" value="1"/>
</dbReference>
<comment type="caution">
    <text evidence="6">The sequence shown here is derived from an EMBL/GenBank/DDBJ whole genome shotgun (WGS) entry which is preliminary data.</text>
</comment>
<evidence type="ECO:0000256" key="1">
    <source>
        <dbReference type="ARBA" id="ARBA00004141"/>
    </source>
</evidence>
<proteinExistence type="predicted"/>
<evidence type="ECO:0008006" key="8">
    <source>
        <dbReference type="Google" id="ProtNLM"/>
    </source>
</evidence>
<evidence type="ECO:0000256" key="4">
    <source>
        <dbReference type="ARBA" id="ARBA00023136"/>
    </source>
</evidence>
<dbReference type="PANTHER" id="PTHR10231">
    <property type="entry name" value="NUCLEOTIDE-SUGAR TRANSMEMBRANE TRANSPORTER"/>
    <property type="match status" value="1"/>
</dbReference>
<feature type="transmembrane region" description="Helical" evidence="5">
    <location>
        <begin position="286"/>
        <end position="306"/>
    </location>
</feature>
<comment type="subcellular location">
    <subcellularLocation>
        <location evidence="1">Membrane</location>
        <topology evidence="1">Multi-pass membrane protein</topology>
    </subcellularLocation>
</comment>